<dbReference type="AlphaFoldDB" id="K1QHB0"/>
<feature type="compositionally biased region" description="Basic residues" evidence="1">
    <location>
        <begin position="155"/>
        <end position="166"/>
    </location>
</feature>
<proteinExistence type="predicted"/>
<name>K1QHB0_MAGGI</name>
<dbReference type="InParanoid" id="K1QHB0"/>
<evidence type="ECO:0000313" key="2">
    <source>
        <dbReference type="EMBL" id="EKC33258.1"/>
    </source>
</evidence>
<protein>
    <submittedName>
        <fullName evidence="2">Uncharacterized protein</fullName>
    </submittedName>
</protein>
<organism evidence="2">
    <name type="scientific">Magallana gigas</name>
    <name type="common">Pacific oyster</name>
    <name type="synonym">Crassostrea gigas</name>
    <dbReference type="NCBI Taxonomy" id="29159"/>
    <lineage>
        <taxon>Eukaryota</taxon>
        <taxon>Metazoa</taxon>
        <taxon>Spiralia</taxon>
        <taxon>Lophotrochozoa</taxon>
        <taxon>Mollusca</taxon>
        <taxon>Bivalvia</taxon>
        <taxon>Autobranchia</taxon>
        <taxon>Pteriomorphia</taxon>
        <taxon>Ostreida</taxon>
        <taxon>Ostreoidea</taxon>
        <taxon>Ostreidae</taxon>
        <taxon>Magallana</taxon>
    </lineage>
</organism>
<evidence type="ECO:0000256" key="1">
    <source>
        <dbReference type="SAM" id="MobiDB-lite"/>
    </source>
</evidence>
<accession>K1QHB0</accession>
<feature type="compositionally biased region" description="Polar residues" evidence="1">
    <location>
        <begin position="136"/>
        <end position="150"/>
    </location>
</feature>
<dbReference type="HOGENOM" id="CLU_1604342_0_0_1"/>
<feature type="region of interest" description="Disordered" evidence="1">
    <location>
        <begin position="134"/>
        <end position="166"/>
    </location>
</feature>
<sequence length="166" mass="18905">MSLKLETESKREMTRVRPLSTYGQELYESTVNRHLLKIREIKREIDGCIDDIKLLDLGSTSRPNADTYEKLLKSCYEAYRKCSEDFVAYLQSMRTDESINEMAAQRLIMDSVKAKVGAALFRLDELTKKTDLKSLVQPSGRSTTQANNPRSPRVLSRKGSPKRAPS</sequence>
<dbReference type="EMBL" id="JH818649">
    <property type="protein sequence ID" value="EKC33258.1"/>
    <property type="molecule type" value="Genomic_DNA"/>
</dbReference>
<gene>
    <name evidence="2" type="ORF">CGI_10012638</name>
</gene>
<reference evidence="2" key="1">
    <citation type="journal article" date="2012" name="Nature">
        <title>The oyster genome reveals stress adaptation and complexity of shell formation.</title>
        <authorList>
            <person name="Zhang G."/>
            <person name="Fang X."/>
            <person name="Guo X."/>
            <person name="Li L."/>
            <person name="Luo R."/>
            <person name="Xu F."/>
            <person name="Yang P."/>
            <person name="Zhang L."/>
            <person name="Wang X."/>
            <person name="Qi H."/>
            <person name="Xiong Z."/>
            <person name="Que H."/>
            <person name="Xie Y."/>
            <person name="Holland P.W."/>
            <person name="Paps J."/>
            <person name="Zhu Y."/>
            <person name="Wu F."/>
            <person name="Chen Y."/>
            <person name="Wang J."/>
            <person name="Peng C."/>
            <person name="Meng J."/>
            <person name="Yang L."/>
            <person name="Liu J."/>
            <person name="Wen B."/>
            <person name="Zhang N."/>
            <person name="Huang Z."/>
            <person name="Zhu Q."/>
            <person name="Feng Y."/>
            <person name="Mount A."/>
            <person name="Hedgecock D."/>
            <person name="Xu Z."/>
            <person name="Liu Y."/>
            <person name="Domazet-Loso T."/>
            <person name="Du Y."/>
            <person name="Sun X."/>
            <person name="Zhang S."/>
            <person name="Liu B."/>
            <person name="Cheng P."/>
            <person name="Jiang X."/>
            <person name="Li J."/>
            <person name="Fan D."/>
            <person name="Wang W."/>
            <person name="Fu W."/>
            <person name="Wang T."/>
            <person name="Wang B."/>
            <person name="Zhang J."/>
            <person name="Peng Z."/>
            <person name="Li Y."/>
            <person name="Li N."/>
            <person name="Wang J."/>
            <person name="Chen M."/>
            <person name="He Y."/>
            <person name="Tan F."/>
            <person name="Song X."/>
            <person name="Zheng Q."/>
            <person name="Huang R."/>
            <person name="Yang H."/>
            <person name="Du X."/>
            <person name="Chen L."/>
            <person name="Yang M."/>
            <person name="Gaffney P.M."/>
            <person name="Wang S."/>
            <person name="Luo L."/>
            <person name="She Z."/>
            <person name="Ming Y."/>
            <person name="Huang W."/>
            <person name="Zhang S."/>
            <person name="Huang B."/>
            <person name="Zhang Y."/>
            <person name="Qu T."/>
            <person name="Ni P."/>
            <person name="Miao G."/>
            <person name="Wang J."/>
            <person name="Wang Q."/>
            <person name="Steinberg C.E."/>
            <person name="Wang H."/>
            <person name="Li N."/>
            <person name="Qian L."/>
            <person name="Zhang G."/>
            <person name="Li Y."/>
            <person name="Yang H."/>
            <person name="Liu X."/>
            <person name="Wang J."/>
            <person name="Yin Y."/>
            <person name="Wang J."/>
        </authorList>
    </citation>
    <scope>NUCLEOTIDE SEQUENCE [LARGE SCALE GENOMIC DNA]</scope>
    <source>
        <strain evidence="2">05x7-T-G4-1.051#20</strain>
    </source>
</reference>